<accession>A0AAD7CTE0</accession>
<protein>
    <submittedName>
        <fullName evidence="2">Uncharacterized protein</fullName>
    </submittedName>
</protein>
<evidence type="ECO:0000313" key="3">
    <source>
        <dbReference type="Proteomes" id="UP001221757"/>
    </source>
</evidence>
<name>A0AAD7CTE0_MYCRO</name>
<reference evidence="2" key="1">
    <citation type="submission" date="2023-03" db="EMBL/GenBank/DDBJ databases">
        <title>Massive genome expansion in bonnet fungi (Mycena s.s.) driven by repeated elements and novel gene families across ecological guilds.</title>
        <authorList>
            <consortium name="Lawrence Berkeley National Laboratory"/>
            <person name="Harder C.B."/>
            <person name="Miyauchi S."/>
            <person name="Viragh M."/>
            <person name="Kuo A."/>
            <person name="Thoen E."/>
            <person name="Andreopoulos B."/>
            <person name="Lu D."/>
            <person name="Skrede I."/>
            <person name="Drula E."/>
            <person name="Henrissat B."/>
            <person name="Morin E."/>
            <person name="Kohler A."/>
            <person name="Barry K."/>
            <person name="LaButti K."/>
            <person name="Morin E."/>
            <person name="Salamov A."/>
            <person name="Lipzen A."/>
            <person name="Mereny Z."/>
            <person name="Hegedus B."/>
            <person name="Baldrian P."/>
            <person name="Stursova M."/>
            <person name="Weitz H."/>
            <person name="Taylor A."/>
            <person name="Grigoriev I.V."/>
            <person name="Nagy L.G."/>
            <person name="Martin F."/>
            <person name="Kauserud H."/>
        </authorList>
    </citation>
    <scope>NUCLEOTIDE SEQUENCE</scope>
    <source>
        <strain evidence="2">CBHHK067</strain>
    </source>
</reference>
<keyword evidence="1" id="KW-0812">Transmembrane</keyword>
<evidence type="ECO:0000313" key="2">
    <source>
        <dbReference type="EMBL" id="KAJ7658910.1"/>
    </source>
</evidence>
<sequence length="83" mass="9273">MPMPVALPDTLAHTEIQPSRRRLAPPRFFFDFLIHISRSCIVPECRACALLHLSSLPFPSALSVIGAICAHLILPVWSLFLPR</sequence>
<proteinExistence type="predicted"/>
<dbReference type="EMBL" id="JARKIE010000275">
    <property type="protein sequence ID" value="KAJ7658910.1"/>
    <property type="molecule type" value="Genomic_DNA"/>
</dbReference>
<comment type="caution">
    <text evidence="2">The sequence shown here is derived from an EMBL/GenBank/DDBJ whole genome shotgun (WGS) entry which is preliminary data.</text>
</comment>
<dbReference type="AlphaFoldDB" id="A0AAD7CTE0"/>
<evidence type="ECO:0000256" key="1">
    <source>
        <dbReference type="SAM" id="Phobius"/>
    </source>
</evidence>
<dbReference type="Proteomes" id="UP001221757">
    <property type="component" value="Unassembled WGS sequence"/>
</dbReference>
<gene>
    <name evidence="2" type="ORF">B0H17DRAFT_1213063</name>
</gene>
<keyword evidence="3" id="KW-1185">Reference proteome</keyword>
<organism evidence="2 3">
    <name type="scientific">Mycena rosella</name>
    <name type="common">Pink bonnet</name>
    <name type="synonym">Agaricus rosellus</name>
    <dbReference type="NCBI Taxonomy" id="1033263"/>
    <lineage>
        <taxon>Eukaryota</taxon>
        <taxon>Fungi</taxon>
        <taxon>Dikarya</taxon>
        <taxon>Basidiomycota</taxon>
        <taxon>Agaricomycotina</taxon>
        <taxon>Agaricomycetes</taxon>
        <taxon>Agaricomycetidae</taxon>
        <taxon>Agaricales</taxon>
        <taxon>Marasmiineae</taxon>
        <taxon>Mycenaceae</taxon>
        <taxon>Mycena</taxon>
    </lineage>
</organism>
<feature type="transmembrane region" description="Helical" evidence="1">
    <location>
        <begin position="60"/>
        <end position="81"/>
    </location>
</feature>
<keyword evidence="1" id="KW-0472">Membrane</keyword>
<keyword evidence="1" id="KW-1133">Transmembrane helix</keyword>